<protein>
    <recommendedName>
        <fullName evidence="6">Ribosome rescue factor SmrB</fullName>
        <ecNumber evidence="6">3.1.-.-</ecNumber>
    </recommendedName>
</protein>
<comment type="subunit">
    <text evidence="6">Associates with collided ribosomes, but not with correctly translating polysomes.</text>
</comment>
<name>D2U4B7_9GAMM</name>
<dbReference type="EMBL" id="FN545267">
    <property type="protein sequence ID" value="CBA76405.1"/>
    <property type="molecule type" value="Genomic_DNA"/>
</dbReference>
<dbReference type="InterPro" id="IPR036063">
    <property type="entry name" value="Smr_dom_sf"/>
</dbReference>
<dbReference type="GO" id="GO:0019843">
    <property type="term" value="F:rRNA binding"/>
    <property type="evidence" value="ECO:0007669"/>
    <property type="project" value="UniProtKB-UniRule"/>
</dbReference>
<comment type="function">
    <text evidence="6">Acts as a ribosome collision sensor. Detects stalled/collided disomes (pairs of ribosomes where the leading ribosome is stalled and a second ribosome has collided with it) and endonucleolytically cleaves mRNA at the 5' boundary of the stalled ribosome. Stalled/collided disomes form a new interface (primarily via the 30S subunits) that binds SmrB. Cleaved mRNA becomes available for tmRNA ligation, leading to ribosomal subunit dissociation and rescue of stalled ribosomes.</text>
</comment>
<dbReference type="EC" id="3.1.-.-" evidence="6"/>
<evidence type="ECO:0000256" key="4">
    <source>
        <dbReference type="ARBA" id="ARBA00022801"/>
    </source>
</evidence>
<dbReference type="InterPro" id="IPR022990">
    <property type="entry name" value="SmrB-like"/>
</dbReference>
<dbReference type="SMART" id="SM00463">
    <property type="entry name" value="SMR"/>
    <property type="match status" value="1"/>
</dbReference>
<accession>D2U4B7</accession>
<evidence type="ECO:0000259" key="7">
    <source>
        <dbReference type="PROSITE" id="PS50828"/>
    </source>
</evidence>
<organism evidence="8">
    <name type="scientific">Arsenophonus nasoniae</name>
    <name type="common">son-killer infecting Nasonia vitripennis</name>
    <dbReference type="NCBI Taxonomy" id="638"/>
    <lineage>
        <taxon>Bacteria</taxon>
        <taxon>Pseudomonadati</taxon>
        <taxon>Pseudomonadota</taxon>
        <taxon>Gammaproteobacteria</taxon>
        <taxon>Enterobacterales</taxon>
        <taxon>Morganellaceae</taxon>
        <taxon>Arsenophonus</taxon>
    </lineage>
</organism>
<evidence type="ECO:0000313" key="8">
    <source>
        <dbReference type="EMBL" id="CBA76405.1"/>
    </source>
</evidence>
<keyword evidence="5 6" id="KW-0694">RNA-binding</keyword>
<feature type="domain" description="Smr" evidence="7">
    <location>
        <begin position="106"/>
        <end position="180"/>
    </location>
</feature>
<evidence type="ECO:0000256" key="3">
    <source>
        <dbReference type="ARBA" id="ARBA00022759"/>
    </source>
</evidence>
<dbReference type="NCBIfam" id="NF003432">
    <property type="entry name" value="PRK04946.1"/>
    <property type="match status" value="1"/>
</dbReference>
<dbReference type="GO" id="GO:0072344">
    <property type="term" value="P:rescue of stalled ribosome"/>
    <property type="evidence" value="ECO:0007669"/>
    <property type="project" value="UniProtKB-UniRule"/>
</dbReference>
<dbReference type="PANTHER" id="PTHR35562">
    <property type="entry name" value="DNA ENDONUCLEASE SMRA-RELATED"/>
    <property type="match status" value="1"/>
</dbReference>
<dbReference type="Gene3D" id="3.30.1370.110">
    <property type="match status" value="1"/>
</dbReference>
<dbReference type="AlphaFoldDB" id="D2U4B7"/>
<evidence type="ECO:0000256" key="1">
    <source>
        <dbReference type="ARBA" id="ARBA00022722"/>
    </source>
</evidence>
<dbReference type="InterPro" id="IPR002625">
    <property type="entry name" value="Smr_dom"/>
</dbReference>
<keyword evidence="3 6" id="KW-0255">Endonuclease</keyword>
<evidence type="ECO:0000256" key="2">
    <source>
        <dbReference type="ARBA" id="ARBA00022730"/>
    </source>
</evidence>
<proteinExistence type="inferred from homology"/>
<dbReference type="GO" id="GO:0004521">
    <property type="term" value="F:RNA endonuclease activity"/>
    <property type="evidence" value="ECO:0007669"/>
    <property type="project" value="UniProtKB-UniRule"/>
</dbReference>
<keyword evidence="1 6" id="KW-0540">Nuclease</keyword>
<dbReference type="SUPFAM" id="SSF160443">
    <property type="entry name" value="SMR domain-like"/>
    <property type="match status" value="1"/>
</dbReference>
<dbReference type="GO" id="GO:0016787">
    <property type="term" value="F:hydrolase activity"/>
    <property type="evidence" value="ECO:0007669"/>
    <property type="project" value="UniProtKB-KW"/>
</dbReference>
<dbReference type="PANTHER" id="PTHR35562:SF1">
    <property type="entry name" value="UPF0115 PROTEIN YFCN"/>
    <property type="match status" value="1"/>
</dbReference>
<evidence type="ECO:0000256" key="6">
    <source>
        <dbReference type="HAMAP-Rule" id="MF_01042"/>
    </source>
</evidence>
<keyword evidence="4 6" id="KW-0378">Hydrolase</keyword>
<dbReference type="Pfam" id="PF01713">
    <property type="entry name" value="Smr"/>
    <property type="match status" value="1"/>
</dbReference>
<gene>
    <name evidence="6" type="primary">smrB</name>
    <name evidence="8" type="ORF">ARN_35310</name>
</gene>
<comment type="similarity">
    <text evidence="6">Belongs to the SmrB family.</text>
</comment>
<keyword evidence="2 6" id="KW-0699">rRNA-binding</keyword>
<dbReference type="PROSITE" id="PS50828">
    <property type="entry name" value="SMR"/>
    <property type="match status" value="1"/>
</dbReference>
<sequence>MIDRMTMKNKFKLSAEEIKLFKETIAGTKPLLHDIVSHPPQRHHRIKSQFVAKRLLQEQLDVSYYFSDEYQPLLEVEGPTRYLRPDINPYELKKLRRGDYTPELFLDLHGLSQRQAKQEIAALIAACYRNNIHCACIMHGHGKHILKQQIPLWLAQHPNITAFHQAPKVWGGSASLLLLVETDETQRR</sequence>
<evidence type="ECO:0000256" key="5">
    <source>
        <dbReference type="ARBA" id="ARBA00022884"/>
    </source>
</evidence>
<dbReference type="HAMAP" id="MF_01042">
    <property type="entry name" value="SmrB"/>
    <property type="match status" value="1"/>
</dbReference>
<reference evidence="8" key="1">
    <citation type="journal article" date="2010" name="Insect Mol. Biol.">
        <title>The draft genome sequence of Arsenophonus nasoniae, son-killer bacterium of Nasonia vitripennis, reveals genes associated with virulence and symbiosis.</title>
        <authorList>
            <person name="Wilkes T."/>
            <person name="Darby A.C."/>
            <person name="Choi J."/>
            <person name="Colborne J.K."/>
            <person name="Werren J.H."/>
            <person name="Hurst G.D.D."/>
        </authorList>
    </citation>
    <scope>NUCLEOTIDE SEQUENCE</scope>
</reference>